<dbReference type="Proteomes" id="UP000198211">
    <property type="component" value="Unassembled WGS sequence"/>
</dbReference>
<dbReference type="Pfam" id="PF13843">
    <property type="entry name" value="DDE_Tnp_1_7"/>
    <property type="match status" value="1"/>
</dbReference>
<dbReference type="STRING" id="4795.A0A225VHU6"/>
<keyword evidence="4" id="KW-1185">Reference proteome</keyword>
<organism evidence="3 4">
    <name type="scientific">Phytophthora megakarya</name>
    <dbReference type="NCBI Taxonomy" id="4795"/>
    <lineage>
        <taxon>Eukaryota</taxon>
        <taxon>Sar</taxon>
        <taxon>Stramenopiles</taxon>
        <taxon>Oomycota</taxon>
        <taxon>Peronosporomycetes</taxon>
        <taxon>Peronosporales</taxon>
        <taxon>Peronosporaceae</taxon>
        <taxon>Phytophthora</taxon>
    </lineage>
</organism>
<feature type="domain" description="PiggyBac transposable element-derived protein" evidence="2">
    <location>
        <begin position="300"/>
        <end position="495"/>
    </location>
</feature>
<comment type="caution">
    <text evidence="3">The sequence shown here is derived from an EMBL/GenBank/DDBJ whole genome shotgun (WGS) entry which is preliminary data.</text>
</comment>
<gene>
    <name evidence="3" type="ORF">PHMEG_00024084</name>
</gene>
<dbReference type="PANTHER" id="PTHR46599:SF3">
    <property type="entry name" value="PIGGYBAC TRANSPOSABLE ELEMENT-DERIVED PROTEIN 4"/>
    <property type="match status" value="1"/>
</dbReference>
<dbReference type="OrthoDB" id="93607at2759"/>
<reference evidence="4" key="1">
    <citation type="submission" date="2017-03" db="EMBL/GenBank/DDBJ databases">
        <title>Phytopthora megakarya and P. palmivora, two closely related causual agents of cacao black pod achieved similar genome size and gene model numbers by different mechanisms.</title>
        <authorList>
            <person name="Ali S."/>
            <person name="Shao J."/>
            <person name="Larry D.J."/>
            <person name="Kronmiller B."/>
            <person name="Shen D."/>
            <person name="Strem M.D."/>
            <person name="Melnick R.L."/>
            <person name="Guiltinan M.J."/>
            <person name="Tyler B.M."/>
            <person name="Meinhardt L.W."/>
            <person name="Bailey B.A."/>
        </authorList>
    </citation>
    <scope>NUCLEOTIDE SEQUENCE [LARGE SCALE GENOMIC DNA]</scope>
    <source>
        <strain evidence="4">zdho120</strain>
    </source>
</reference>
<evidence type="ECO:0000313" key="3">
    <source>
        <dbReference type="EMBL" id="OWZ04080.1"/>
    </source>
</evidence>
<feature type="compositionally biased region" description="Acidic residues" evidence="1">
    <location>
        <begin position="205"/>
        <end position="226"/>
    </location>
</feature>
<name>A0A225VHU6_9STRA</name>
<dbReference type="PANTHER" id="PTHR46599">
    <property type="entry name" value="PIGGYBAC TRANSPOSABLE ELEMENT-DERIVED PROTEIN 4"/>
    <property type="match status" value="1"/>
</dbReference>
<dbReference type="AlphaFoldDB" id="A0A225VHU6"/>
<sequence length="498" mass="56327">MTLTRANRRTSAAAVAAAAQDVDFPHLWRQLRAAGWRSNRPSGLTNLWRYTTPDGARALKNVNDQAPSAPVVPDTCETYADDDVRQSQIDTDLELTQGTVDALFRPLSGDEELSELGQVDLSHEAVPRAFGLSQSFLQANETERAVAASLHQLSAPSGPDSDEEDTTTAPADRRRRVKVDVNFVADDENSSDYESFSSGHSDNDVVNDDEEEPERDRDGLDDEVVSDSDAVQIDEAFIASLMIGASDRDKRAIKQREAALREMQWTTPSTAFENGVVAYEGMHVEDAHPVAELREVCDSPLLTFMYFMPKSLWVAITTETNRYAVQQVDRRAQAMHAKQRDRRETIQQIRRRLKSKKGYETHEVLHVIGLLIARMLCPQQRRFAAHWTMVEDGAVPAGNFGRYMARNRCTDILRDLHFVDNEAPRTRDKLWKLRPVVDKLQQTFLSGWSLPAVFSFDEGVLPSTSRRNTTRMFMPDKPHRYGSKMFMTCDSRTAYCHR</sequence>
<evidence type="ECO:0000259" key="2">
    <source>
        <dbReference type="Pfam" id="PF13843"/>
    </source>
</evidence>
<evidence type="ECO:0000313" key="4">
    <source>
        <dbReference type="Proteomes" id="UP000198211"/>
    </source>
</evidence>
<proteinExistence type="predicted"/>
<protein>
    <recommendedName>
        <fullName evidence="2">PiggyBac transposable element-derived protein domain-containing protein</fullName>
    </recommendedName>
</protein>
<feature type="region of interest" description="Disordered" evidence="1">
    <location>
        <begin position="153"/>
        <end position="226"/>
    </location>
</feature>
<dbReference type="InterPro" id="IPR029526">
    <property type="entry name" value="PGBD"/>
</dbReference>
<accession>A0A225VHU6</accession>
<evidence type="ECO:0000256" key="1">
    <source>
        <dbReference type="SAM" id="MobiDB-lite"/>
    </source>
</evidence>
<dbReference type="EMBL" id="NBNE01005158">
    <property type="protein sequence ID" value="OWZ04080.1"/>
    <property type="molecule type" value="Genomic_DNA"/>
</dbReference>